<protein>
    <submittedName>
        <fullName evidence="1">Uncharacterized protein</fullName>
    </submittedName>
</protein>
<comment type="caution">
    <text evidence="1">The sequence shown here is derived from an EMBL/GenBank/DDBJ whole genome shotgun (WGS) entry which is preliminary data.</text>
</comment>
<organism evidence="1 2">
    <name type="scientific">Mucor saturninus</name>
    <dbReference type="NCBI Taxonomy" id="64648"/>
    <lineage>
        <taxon>Eukaryota</taxon>
        <taxon>Fungi</taxon>
        <taxon>Fungi incertae sedis</taxon>
        <taxon>Mucoromycota</taxon>
        <taxon>Mucoromycotina</taxon>
        <taxon>Mucoromycetes</taxon>
        <taxon>Mucorales</taxon>
        <taxon>Mucorineae</taxon>
        <taxon>Mucoraceae</taxon>
        <taxon>Mucor</taxon>
    </lineage>
</organism>
<name>A0A8H7V3L9_9FUNG</name>
<proteinExistence type="predicted"/>
<dbReference type="OrthoDB" id="2278185at2759"/>
<sequence length="88" mass="10010">MPTVIGPFSSFDSQNGYPRPYMDKKMMLLGGKVLKGDHSFKAVKHKASVDGTNMFNALYTICNEFEEIRMMLLIPSRSLECLRWSSTN</sequence>
<keyword evidence="2" id="KW-1185">Reference proteome</keyword>
<gene>
    <name evidence="1" type="ORF">INT47_005288</name>
</gene>
<dbReference type="Proteomes" id="UP000603453">
    <property type="component" value="Unassembled WGS sequence"/>
</dbReference>
<reference evidence="1" key="1">
    <citation type="submission" date="2020-12" db="EMBL/GenBank/DDBJ databases">
        <title>Metabolic potential, ecology and presence of endohyphal bacteria is reflected in genomic diversity of Mucoromycotina.</title>
        <authorList>
            <person name="Muszewska A."/>
            <person name="Okrasinska A."/>
            <person name="Steczkiewicz K."/>
            <person name="Drgas O."/>
            <person name="Orlowska M."/>
            <person name="Perlinska-Lenart U."/>
            <person name="Aleksandrzak-Piekarczyk T."/>
            <person name="Szatraj K."/>
            <person name="Zielenkiewicz U."/>
            <person name="Pilsyk S."/>
            <person name="Malc E."/>
            <person name="Mieczkowski P."/>
            <person name="Kruszewska J.S."/>
            <person name="Biernat P."/>
            <person name="Pawlowska J."/>
        </authorList>
    </citation>
    <scope>NUCLEOTIDE SEQUENCE</scope>
    <source>
        <strain evidence="1">WA0000017839</strain>
    </source>
</reference>
<evidence type="ECO:0000313" key="2">
    <source>
        <dbReference type="Proteomes" id="UP000603453"/>
    </source>
</evidence>
<dbReference type="AlphaFoldDB" id="A0A8H7V3L9"/>
<accession>A0A8H7V3L9</accession>
<dbReference type="EMBL" id="JAEPRD010000033">
    <property type="protein sequence ID" value="KAG2205970.1"/>
    <property type="molecule type" value="Genomic_DNA"/>
</dbReference>
<evidence type="ECO:0000313" key="1">
    <source>
        <dbReference type="EMBL" id="KAG2205970.1"/>
    </source>
</evidence>